<organism evidence="1 2">
    <name type="scientific">Caenorhabditis japonica</name>
    <dbReference type="NCBI Taxonomy" id="281687"/>
    <lineage>
        <taxon>Eukaryota</taxon>
        <taxon>Metazoa</taxon>
        <taxon>Ecdysozoa</taxon>
        <taxon>Nematoda</taxon>
        <taxon>Chromadorea</taxon>
        <taxon>Rhabditida</taxon>
        <taxon>Rhabditina</taxon>
        <taxon>Rhabditomorpha</taxon>
        <taxon>Rhabditoidea</taxon>
        <taxon>Rhabditidae</taxon>
        <taxon>Peloderinae</taxon>
        <taxon>Caenorhabditis</taxon>
    </lineage>
</organism>
<accession>A0A8R1E6M9</accession>
<sequence length="706" mass="81612">MIISKSNDIASFIQQFCQRDTPQKERRVLLAKIEETLQNVTTLESLSVKWIYLLDNVCWPIMLKNDRGDMKSIAGKVIRNVGTLLFDTESYPEFLIWIGTLYQQAPKKNVETRADLVFTVYFIVGFVSKRDAMSTDCDAENVLKSLKWIVDVIPSASITVYNQCLKGIVLVANTFPKISEDYFEPTILAICSNLPDFNTHDKNFELLIDTISKFSDFFAAKPEFAEEIVQIVRPDTRGFKNVRELKRRMKLTMAVVKMAKSRQLLDATNGMISEMSQKCEDNGGKWSSAAMITIICDVFNELLILGKNDESLREGVEESLSQVLKELNFSKQNTKEKQAFFNSLAKIVTQLPVESPIKTRVHEIVFDEKTGLFFSENRDNRIFCHNTIYKDLINLISVLLRPTSLNHLQATYTDLRRIMIDSMSRLKRSEIEPQSDVIRWHESILLLFFSSLQEISCAKSSLIVMMGIRPSIFEFFTKELPLTEYWLPSNHPHVYHLFVTILYGHLKAHDFYMSQSDYLLRGDSSPIGQTKRDYAQKQVIALQKIISTFGEKLWKRTRLLISSWLYSLVAAACEQNIGAESFRSKEWVRLRSTLIHQSMLLWNNESISQALTSLSTVTKWPDLPMEIERDITEKTKKSKWKDAAAIWEAGDCNVYVRQSMWPVIQMQQERQQKFIFCDELWSRRVHFDHQFLAPTIVPTTFKITAL</sequence>
<keyword evidence="2" id="KW-1185">Reference proteome</keyword>
<dbReference type="Proteomes" id="UP000005237">
    <property type="component" value="Unassembled WGS sequence"/>
</dbReference>
<dbReference type="AlphaFoldDB" id="A0A8R1E6M9"/>
<name>A0A8R1E6M9_CAEJA</name>
<dbReference type="SUPFAM" id="SSF48371">
    <property type="entry name" value="ARM repeat"/>
    <property type="match status" value="1"/>
</dbReference>
<dbReference type="InterPro" id="IPR016024">
    <property type="entry name" value="ARM-type_fold"/>
</dbReference>
<evidence type="ECO:0000313" key="1">
    <source>
        <dbReference type="EnsemblMetazoa" id="CJA23885b.1"/>
    </source>
</evidence>
<evidence type="ECO:0000313" key="2">
    <source>
        <dbReference type="Proteomes" id="UP000005237"/>
    </source>
</evidence>
<proteinExistence type="predicted"/>
<protein>
    <submittedName>
        <fullName evidence="1">Uncharacterized protein</fullName>
    </submittedName>
</protein>
<reference evidence="1" key="2">
    <citation type="submission" date="2022-06" db="UniProtKB">
        <authorList>
            <consortium name="EnsemblMetazoa"/>
        </authorList>
    </citation>
    <scope>IDENTIFICATION</scope>
    <source>
        <strain evidence="1">DF5081</strain>
    </source>
</reference>
<dbReference type="EnsemblMetazoa" id="CJA23885b.1">
    <property type="protein sequence ID" value="CJA23885b.1"/>
    <property type="gene ID" value="WBGene00179457"/>
</dbReference>
<reference evidence="2" key="1">
    <citation type="submission" date="2010-08" db="EMBL/GenBank/DDBJ databases">
        <authorList>
            <consortium name="Caenorhabditis japonica Sequencing Consortium"/>
            <person name="Wilson R.K."/>
        </authorList>
    </citation>
    <scope>NUCLEOTIDE SEQUENCE [LARGE SCALE GENOMIC DNA]</scope>
    <source>
        <strain evidence="2">DF5081</strain>
    </source>
</reference>